<evidence type="ECO:0000256" key="8">
    <source>
        <dbReference type="ARBA" id="ARBA00022741"/>
    </source>
</evidence>
<evidence type="ECO:0000256" key="2">
    <source>
        <dbReference type="ARBA" id="ARBA00011534"/>
    </source>
</evidence>
<evidence type="ECO:0000256" key="4">
    <source>
        <dbReference type="ARBA" id="ARBA00013948"/>
    </source>
</evidence>
<organism evidence="16 17">
    <name type="scientific">Elasticomyces elasticus</name>
    <dbReference type="NCBI Taxonomy" id="574655"/>
    <lineage>
        <taxon>Eukaryota</taxon>
        <taxon>Fungi</taxon>
        <taxon>Dikarya</taxon>
        <taxon>Ascomycota</taxon>
        <taxon>Pezizomycotina</taxon>
        <taxon>Dothideomycetes</taxon>
        <taxon>Dothideomycetidae</taxon>
        <taxon>Mycosphaerellales</taxon>
        <taxon>Teratosphaeriaceae</taxon>
        <taxon>Elasticomyces</taxon>
    </lineage>
</organism>
<dbReference type="InterPro" id="IPR051334">
    <property type="entry name" value="SRPK"/>
</dbReference>
<keyword evidence="7" id="KW-0808">Transferase</keyword>
<dbReference type="GO" id="GO:0000245">
    <property type="term" value="P:spliceosomal complex assembly"/>
    <property type="evidence" value="ECO:0007669"/>
    <property type="project" value="TreeGrafter"/>
</dbReference>
<dbReference type="Proteomes" id="UP001310594">
    <property type="component" value="Unassembled WGS sequence"/>
</dbReference>
<dbReference type="GO" id="GO:0005737">
    <property type="term" value="C:cytoplasm"/>
    <property type="evidence" value="ECO:0007669"/>
    <property type="project" value="TreeGrafter"/>
</dbReference>
<feature type="domain" description="Protein kinase" evidence="15">
    <location>
        <begin position="42"/>
        <end position="385"/>
    </location>
</feature>
<evidence type="ECO:0000256" key="1">
    <source>
        <dbReference type="ARBA" id="ARBA00003747"/>
    </source>
</evidence>
<gene>
    <name evidence="16" type="ORF">LTR97_007815</name>
</gene>
<evidence type="ECO:0000256" key="6">
    <source>
        <dbReference type="ARBA" id="ARBA00022527"/>
    </source>
</evidence>
<evidence type="ECO:0000259" key="15">
    <source>
        <dbReference type="PROSITE" id="PS50011"/>
    </source>
</evidence>
<dbReference type="EMBL" id="JAVRQU010000012">
    <property type="protein sequence ID" value="KAK5696512.1"/>
    <property type="molecule type" value="Genomic_DNA"/>
</dbReference>
<evidence type="ECO:0000256" key="3">
    <source>
        <dbReference type="ARBA" id="ARBA00012513"/>
    </source>
</evidence>
<name>A0AAN7WCY9_9PEZI</name>
<keyword evidence="9" id="KW-0418">Kinase</keyword>
<dbReference type="SMART" id="SM00220">
    <property type="entry name" value="S_TKc"/>
    <property type="match status" value="1"/>
</dbReference>
<evidence type="ECO:0000313" key="17">
    <source>
        <dbReference type="Proteomes" id="UP001310594"/>
    </source>
</evidence>
<evidence type="ECO:0000256" key="5">
    <source>
        <dbReference type="ARBA" id="ARBA00019973"/>
    </source>
</evidence>
<dbReference type="GO" id="GO:0004674">
    <property type="term" value="F:protein serine/threonine kinase activity"/>
    <property type="evidence" value="ECO:0007669"/>
    <property type="project" value="UniProtKB-KW"/>
</dbReference>
<protein>
    <recommendedName>
        <fullName evidence="5">EKC/KEOPS complex subunit BUD32</fullName>
        <ecNumber evidence="3">2.7.11.1</ecNumber>
    </recommendedName>
    <alternativeName>
        <fullName evidence="11 12">Atypical Serine/threonine protein kinase BUD32</fullName>
    </alternativeName>
    <alternativeName>
        <fullName evidence="4">EKC/KEOPS complex subunit bud32</fullName>
    </alternativeName>
</protein>
<proteinExistence type="predicted"/>
<dbReference type="PROSITE" id="PS00109">
    <property type="entry name" value="PROTEIN_KINASE_TYR"/>
    <property type="match status" value="1"/>
</dbReference>
<dbReference type="InterPro" id="IPR011009">
    <property type="entry name" value="Kinase-like_dom_sf"/>
</dbReference>
<dbReference type="InterPro" id="IPR000719">
    <property type="entry name" value="Prot_kinase_dom"/>
</dbReference>
<dbReference type="GO" id="GO:0050684">
    <property type="term" value="P:regulation of mRNA processing"/>
    <property type="evidence" value="ECO:0007669"/>
    <property type="project" value="TreeGrafter"/>
</dbReference>
<dbReference type="Gene3D" id="1.10.510.10">
    <property type="entry name" value="Transferase(Phosphotransferase) domain 1"/>
    <property type="match status" value="1"/>
</dbReference>
<evidence type="ECO:0000256" key="13">
    <source>
        <dbReference type="ARBA" id="ARBA00047899"/>
    </source>
</evidence>
<dbReference type="PROSITE" id="PS50011">
    <property type="entry name" value="PROTEIN_KINASE_DOM"/>
    <property type="match status" value="1"/>
</dbReference>
<comment type="catalytic activity">
    <reaction evidence="14">
        <text>L-seryl-[protein] + ATP = O-phospho-L-seryl-[protein] + ADP + H(+)</text>
        <dbReference type="Rhea" id="RHEA:17989"/>
        <dbReference type="Rhea" id="RHEA-COMP:9863"/>
        <dbReference type="Rhea" id="RHEA-COMP:11604"/>
        <dbReference type="ChEBI" id="CHEBI:15378"/>
        <dbReference type="ChEBI" id="CHEBI:29999"/>
        <dbReference type="ChEBI" id="CHEBI:30616"/>
        <dbReference type="ChEBI" id="CHEBI:83421"/>
        <dbReference type="ChEBI" id="CHEBI:456216"/>
        <dbReference type="EC" id="2.7.11.1"/>
    </reaction>
</comment>
<comment type="caution">
    <text evidence="16">The sequence shown here is derived from an EMBL/GenBank/DDBJ whole genome shotgun (WGS) entry which is preliminary data.</text>
</comment>
<comment type="function">
    <text evidence="1">Component of the EKC/KEOPS complex that is required for the formation of a threonylcarbamoyl group on adenosine at position 37 (t(6)A37) in tRNAs that read codons beginning with adenine. The complex is probably involved in the transfer of the threonylcarbamoyl moiety of threonylcarbamoyl-AMP (TC-AMP) to the N6 group of A37. BUD32 has ATPase activity in the context of the EKC/KEOPS complex and likely plays a supporting role to the catalytic subunit KAE1. The EKC/KEOPS complex also promotes both telomere uncapping and telomere elongation. The complex is required for efficient recruitment of transcriptional coactivators.</text>
</comment>
<dbReference type="GO" id="GO:0005634">
    <property type="term" value="C:nucleus"/>
    <property type="evidence" value="ECO:0007669"/>
    <property type="project" value="TreeGrafter"/>
</dbReference>
<evidence type="ECO:0000256" key="12">
    <source>
        <dbReference type="ARBA" id="ARBA00033194"/>
    </source>
</evidence>
<dbReference type="Gene3D" id="3.30.200.20">
    <property type="entry name" value="Phosphorylase Kinase, domain 1"/>
    <property type="match status" value="1"/>
</dbReference>
<comment type="catalytic activity">
    <reaction evidence="13">
        <text>L-threonyl-[protein] + ATP = O-phospho-L-threonyl-[protein] + ADP + H(+)</text>
        <dbReference type="Rhea" id="RHEA:46608"/>
        <dbReference type="Rhea" id="RHEA-COMP:11060"/>
        <dbReference type="Rhea" id="RHEA-COMP:11605"/>
        <dbReference type="ChEBI" id="CHEBI:15378"/>
        <dbReference type="ChEBI" id="CHEBI:30013"/>
        <dbReference type="ChEBI" id="CHEBI:30616"/>
        <dbReference type="ChEBI" id="CHEBI:61977"/>
        <dbReference type="ChEBI" id="CHEBI:456216"/>
        <dbReference type="EC" id="2.7.11.1"/>
    </reaction>
</comment>
<evidence type="ECO:0000256" key="9">
    <source>
        <dbReference type="ARBA" id="ARBA00022777"/>
    </source>
</evidence>
<dbReference type="EC" id="2.7.11.1" evidence="3"/>
<keyword evidence="8" id="KW-0547">Nucleotide-binding</keyword>
<dbReference type="AlphaFoldDB" id="A0AAN7WCY9"/>
<evidence type="ECO:0000256" key="14">
    <source>
        <dbReference type="ARBA" id="ARBA00048679"/>
    </source>
</evidence>
<sequence>MTAAPSFKTIESDLLVEEETLDGYRPERYYPATLGQLFHNRYQVVGKLAYGIASTVWLCRDLNHAPEAPTHIAMKIYANDLPTYRELPIYKHLSSLPSKHIGGRNVRQLLESFEIAGPDGKHTCLVHEACGQSLSQLMKLMPGKLFQTNILRQMMRPILNGLQYLHSEAKIVHTDLSPTNVLMGINDPSVFATFEEHEAQAPVPRKAVQNRTIYMSRPMPLTSAFPKISDFSEARFADDTAQNDLIMPEAYRAPENILGMPWGHEVDIWGFGMMLWDLYEPRRFVVPYNDDGKYSDQHHLAQLVAVIGLPPLDFLENAEYSWKYFDRDGSWKGDVPIPTNMSLESVEQRLKGEEKRMFLSLMRKILQWRPEDRPSCEEIFFDEWLCADLIESGDVVHQGGQWIVVADPYSIV</sequence>
<evidence type="ECO:0000313" key="16">
    <source>
        <dbReference type="EMBL" id="KAK5696512.1"/>
    </source>
</evidence>
<comment type="subunit">
    <text evidence="2">Component of the EKC/KEOPS complex composed of at least BUD32, CGI121, GON7, KAE1 and PCC1; the whole complex dimerizes.</text>
</comment>
<evidence type="ECO:0000256" key="10">
    <source>
        <dbReference type="ARBA" id="ARBA00022840"/>
    </source>
</evidence>
<dbReference type="SUPFAM" id="SSF56112">
    <property type="entry name" value="Protein kinase-like (PK-like)"/>
    <property type="match status" value="1"/>
</dbReference>
<dbReference type="GO" id="GO:0005524">
    <property type="term" value="F:ATP binding"/>
    <property type="evidence" value="ECO:0007669"/>
    <property type="project" value="UniProtKB-KW"/>
</dbReference>
<dbReference type="PANTHER" id="PTHR47634">
    <property type="entry name" value="PROTEIN KINASE DOMAIN-CONTAINING PROTEIN-RELATED"/>
    <property type="match status" value="1"/>
</dbReference>
<reference evidence="16" key="1">
    <citation type="submission" date="2023-08" db="EMBL/GenBank/DDBJ databases">
        <title>Black Yeasts Isolated from many extreme environments.</title>
        <authorList>
            <person name="Coleine C."/>
            <person name="Stajich J.E."/>
            <person name="Selbmann L."/>
        </authorList>
    </citation>
    <scope>NUCLEOTIDE SEQUENCE</scope>
    <source>
        <strain evidence="16">CCFEE 5810</strain>
    </source>
</reference>
<dbReference type="InterPro" id="IPR008266">
    <property type="entry name" value="Tyr_kinase_AS"/>
</dbReference>
<evidence type="ECO:0000256" key="7">
    <source>
        <dbReference type="ARBA" id="ARBA00022679"/>
    </source>
</evidence>
<accession>A0AAN7WCY9</accession>
<keyword evidence="6" id="KW-0723">Serine/threonine-protein kinase</keyword>
<dbReference type="PANTHER" id="PTHR47634:SF9">
    <property type="entry name" value="PROTEIN KINASE DOMAIN-CONTAINING PROTEIN-RELATED"/>
    <property type="match status" value="1"/>
</dbReference>
<dbReference type="Pfam" id="PF00069">
    <property type="entry name" value="Pkinase"/>
    <property type="match status" value="1"/>
</dbReference>
<evidence type="ECO:0000256" key="11">
    <source>
        <dbReference type="ARBA" id="ARBA00030980"/>
    </source>
</evidence>
<keyword evidence="10" id="KW-0067">ATP-binding</keyword>